<dbReference type="EMBL" id="KV750612">
    <property type="protein sequence ID" value="OCL04057.1"/>
    <property type="molecule type" value="Genomic_DNA"/>
</dbReference>
<keyword evidence="2" id="KW-1185">Reference proteome</keyword>
<name>A0A8E2ESE9_9PEZI</name>
<accession>A0A8E2ESE9</accession>
<organism evidence="1 2">
    <name type="scientific">Glonium stellatum</name>
    <dbReference type="NCBI Taxonomy" id="574774"/>
    <lineage>
        <taxon>Eukaryota</taxon>
        <taxon>Fungi</taxon>
        <taxon>Dikarya</taxon>
        <taxon>Ascomycota</taxon>
        <taxon>Pezizomycotina</taxon>
        <taxon>Dothideomycetes</taxon>
        <taxon>Pleosporomycetidae</taxon>
        <taxon>Gloniales</taxon>
        <taxon>Gloniaceae</taxon>
        <taxon>Glonium</taxon>
    </lineage>
</organism>
<dbReference type="AlphaFoldDB" id="A0A8E2ESE9"/>
<dbReference type="OrthoDB" id="5213630at2759"/>
<evidence type="ECO:0000313" key="2">
    <source>
        <dbReference type="Proteomes" id="UP000250140"/>
    </source>
</evidence>
<feature type="non-terminal residue" evidence="1">
    <location>
        <position position="1"/>
    </location>
</feature>
<proteinExistence type="predicted"/>
<sequence length="163" mass="18250">LRQRACWSVRFPGQQILPVDQEREAHPIAFNPADMVEEHPKRRGNRLPLSHEVDWVLTPALFKRGDVTGEYFDREEVKIKASVVVRDFFDQGDETSAPSALEANVNVAAENQEYSNVLQAASYRGKEIVMPNEHATLNTAGDQGYDVQQLASTVAKSTTTNPR</sequence>
<protein>
    <submittedName>
        <fullName evidence="1">Uncharacterized protein</fullName>
    </submittedName>
</protein>
<evidence type="ECO:0000313" key="1">
    <source>
        <dbReference type="EMBL" id="OCL04057.1"/>
    </source>
</evidence>
<reference evidence="1 2" key="1">
    <citation type="journal article" date="2016" name="Nat. Commun.">
        <title>Ectomycorrhizal ecology is imprinted in the genome of the dominant symbiotic fungus Cenococcum geophilum.</title>
        <authorList>
            <consortium name="DOE Joint Genome Institute"/>
            <person name="Peter M."/>
            <person name="Kohler A."/>
            <person name="Ohm R.A."/>
            <person name="Kuo A."/>
            <person name="Krutzmann J."/>
            <person name="Morin E."/>
            <person name="Arend M."/>
            <person name="Barry K.W."/>
            <person name="Binder M."/>
            <person name="Choi C."/>
            <person name="Clum A."/>
            <person name="Copeland A."/>
            <person name="Grisel N."/>
            <person name="Haridas S."/>
            <person name="Kipfer T."/>
            <person name="LaButti K."/>
            <person name="Lindquist E."/>
            <person name="Lipzen A."/>
            <person name="Maire R."/>
            <person name="Meier B."/>
            <person name="Mihaltcheva S."/>
            <person name="Molinier V."/>
            <person name="Murat C."/>
            <person name="Poggeler S."/>
            <person name="Quandt C.A."/>
            <person name="Sperisen C."/>
            <person name="Tritt A."/>
            <person name="Tisserant E."/>
            <person name="Crous P.W."/>
            <person name="Henrissat B."/>
            <person name="Nehls U."/>
            <person name="Egli S."/>
            <person name="Spatafora J.W."/>
            <person name="Grigoriev I.V."/>
            <person name="Martin F.M."/>
        </authorList>
    </citation>
    <scope>NUCLEOTIDE SEQUENCE [LARGE SCALE GENOMIC DNA]</scope>
    <source>
        <strain evidence="1 2">CBS 207.34</strain>
    </source>
</reference>
<gene>
    <name evidence="1" type="ORF">AOQ84DRAFT_417158</name>
</gene>
<dbReference type="Proteomes" id="UP000250140">
    <property type="component" value="Unassembled WGS sequence"/>
</dbReference>